<comment type="caution">
    <text evidence="2">The sequence shown here is derived from an EMBL/GenBank/DDBJ whole genome shotgun (WGS) entry which is preliminary data.</text>
</comment>
<name>A0A1B8QB31_9GAMM</name>
<dbReference type="AlphaFoldDB" id="A0A1B8QB31"/>
<sequence length="137" mass="16151">MPKKSQQAYLDWLEQVEATNDDDETGACELCQRQAVVLTRHHLIPQSRHNKARTQREFSRAEMKTEIAMLCRPCHSQVHRVFSNQELADYYHTVERLLGNDDIVKFINWVKKRPAGQKIRVRSQRDTSKDPKNHRRG</sequence>
<gene>
    <name evidence="2" type="ORF">A9308_08010</name>
</gene>
<dbReference type="EMBL" id="LZMZ01000029">
    <property type="protein sequence ID" value="OBX76599.1"/>
    <property type="molecule type" value="Genomic_DNA"/>
</dbReference>
<accession>A0A1B8QB31</accession>
<evidence type="ECO:0008006" key="4">
    <source>
        <dbReference type="Google" id="ProtNLM"/>
    </source>
</evidence>
<reference evidence="2 3" key="1">
    <citation type="submission" date="2016-06" db="EMBL/GenBank/DDBJ databases">
        <title>Draft genome of Moraxella atlantae CCUG 66109.</title>
        <authorList>
            <person name="Salva-Serra F."/>
            <person name="Engstrom-Jakobsson H."/>
            <person name="Thorell K."/>
            <person name="Gonzales-Siles L."/>
            <person name="Karlsson R."/>
            <person name="Boulund F."/>
            <person name="Engstrand L."/>
            <person name="Kristiansson E."/>
            <person name="Moore E."/>
        </authorList>
    </citation>
    <scope>NUCLEOTIDE SEQUENCE [LARGE SCALE GENOMIC DNA]</scope>
    <source>
        <strain evidence="2 3">CCUG 66109</strain>
    </source>
</reference>
<feature type="region of interest" description="Disordered" evidence="1">
    <location>
        <begin position="118"/>
        <end position="137"/>
    </location>
</feature>
<proteinExistence type="predicted"/>
<organism evidence="2 3">
    <name type="scientific">Faucicola atlantae</name>
    <dbReference type="NCBI Taxonomy" id="34059"/>
    <lineage>
        <taxon>Bacteria</taxon>
        <taxon>Pseudomonadati</taxon>
        <taxon>Pseudomonadota</taxon>
        <taxon>Gammaproteobacteria</taxon>
        <taxon>Moraxellales</taxon>
        <taxon>Moraxellaceae</taxon>
        <taxon>Faucicola</taxon>
    </lineage>
</organism>
<dbReference type="Proteomes" id="UP000092508">
    <property type="component" value="Unassembled WGS sequence"/>
</dbReference>
<protein>
    <recommendedName>
        <fullName evidence="4">HNH domain-containing protein</fullName>
    </recommendedName>
</protein>
<evidence type="ECO:0000256" key="1">
    <source>
        <dbReference type="SAM" id="MobiDB-lite"/>
    </source>
</evidence>
<dbReference type="PANTHER" id="PTHR37827">
    <property type="entry name" value="TUDOR DOMAIN-CONTAINING PROTEIN"/>
    <property type="match status" value="1"/>
</dbReference>
<dbReference type="PANTHER" id="PTHR37827:SF1">
    <property type="entry name" value="HNH DOMAIN-CONTAINING PROTEIN"/>
    <property type="match status" value="1"/>
</dbReference>
<evidence type="ECO:0000313" key="2">
    <source>
        <dbReference type="EMBL" id="OBX76599.1"/>
    </source>
</evidence>
<evidence type="ECO:0000313" key="3">
    <source>
        <dbReference type="Proteomes" id="UP000092508"/>
    </source>
</evidence>
<dbReference type="STRING" id="34059.A9308_08010"/>
<dbReference type="RefSeq" id="WP_067237378.1">
    <property type="nucleotide sequence ID" value="NZ_LZMZ01000029.1"/>
</dbReference>